<comment type="subcellular location">
    <subcellularLocation>
        <location evidence="8">Cell inner membrane</location>
        <topology evidence="8">Peripheral membrane protein</topology>
    </subcellularLocation>
</comment>
<dbReference type="PROSITE" id="PS50893">
    <property type="entry name" value="ABC_TRANSPORTER_2"/>
    <property type="match status" value="1"/>
</dbReference>
<dbReference type="Gene3D" id="3.40.50.300">
    <property type="entry name" value="P-loop containing nucleotide triphosphate hydrolases"/>
    <property type="match status" value="1"/>
</dbReference>
<dbReference type="GO" id="GO:0031460">
    <property type="term" value="P:glycine betaine transport"/>
    <property type="evidence" value="ECO:0007669"/>
    <property type="project" value="InterPro"/>
</dbReference>
<dbReference type="InterPro" id="IPR005892">
    <property type="entry name" value="Gly-betaine_transp_ATP-bd"/>
</dbReference>
<dbReference type="Gene3D" id="3.10.580.10">
    <property type="entry name" value="CBS-domain"/>
    <property type="match status" value="1"/>
</dbReference>
<dbReference type="InterPro" id="IPR003593">
    <property type="entry name" value="AAA+_ATPase"/>
</dbReference>
<dbReference type="PROSITE" id="PS00211">
    <property type="entry name" value="ABC_TRANSPORTER_1"/>
    <property type="match status" value="1"/>
</dbReference>
<dbReference type="KEGG" id="ovb:NB640_08860"/>
<dbReference type="NCBIfam" id="TIGR01186">
    <property type="entry name" value="proV"/>
    <property type="match status" value="1"/>
</dbReference>
<sequence>MSGIQIRNVTKIFGPKPKQALEKVYEGWDKSRLQNEAGHVLGLNRINLDIEPGKTTVVMGLSGSGKSTLIRHLNRLIEPTAGEILLDGQDIMKLRSGELREMRRNRFSMVFQGFALMPHLNILDNAAYGLTIRGGNKKKRLEEAARWLERVGLAGYEASFPGQLSGGMQQRVGLARALATGADILLMDEAFSALDPLIRKDMQTLLIELQAELQKTIVFITHDLDEALFLGDKIAILRDGNLVQTGTSNEILLEPADDYVDEFVRDVNRARVVTLRSIMTSATRLKPGDTPDDVIRETRRLFYKFAYIVDDDDRFLGIVSAEEAERAKKRGLSDLAGLMRPINRVRDNIFIVDALGEILHSPAPLPVVDEEEKLVGIISPRTIIRAIMRE</sequence>
<dbReference type="EMBL" id="CP098242">
    <property type="protein sequence ID" value="WAW09360.1"/>
    <property type="molecule type" value="Genomic_DNA"/>
</dbReference>
<proteinExistence type="inferred from homology"/>
<keyword evidence="5 8" id="KW-0067">ATP-binding</keyword>
<name>A0A9E9P2L8_9BURK</name>
<feature type="domain" description="CBS" evidence="10">
    <location>
        <begin position="278"/>
        <end position="335"/>
    </location>
</feature>
<dbReference type="InterPro" id="IPR046342">
    <property type="entry name" value="CBS_dom_sf"/>
</dbReference>
<dbReference type="FunFam" id="3.40.50.300:FF:000201">
    <property type="entry name" value="Glycine betaine/L-proline ABC transporter ATP-binding protein"/>
    <property type="match status" value="1"/>
</dbReference>
<evidence type="ECO:0000256" key="4">
    <source>
        <dbReference type="ARBA" id="ARBA00022741"/>
    </source>
</evidence>
<evidence type="ECO:0000256" key="6">
    <source>
        <dbReference type="ARBA" id="ARBA00022970"/>
    </source>
</evidence>
<reference evidence="11" key="1">
    <citation type="journal article" date="2022" name="Front. Microbiol.">
        <title>New perspectives on an old grouping: The genomic and phenotypic variability of Oxalobacter formigenes and the implications for calcium oxalate stone prevention.</title>
        <authorList>
            <person name="Chmiel J.A."/>
            <person name="Carr C."/>
            <person name="Stuivenberg G.A."/>
            <person name="Venema R."/>
            <person name="Chanyi R.M."/>
            <person name="Al K.F."/>
            <person name="Giguere D."/>
            <person name="Say H."/>
            <person name="Akouris P.P."/>
            <person name="Dominguez Romero S.A."/>
            <person name="Kwong A."/>
            <person name="Tai V."/>
            <person name="Koval S.F."/>
            <person name="Razvi H."/>
            <person name="Bjazevic J."/>
            <person name="Burton J.P."/>
        </authorList>
    </citation>
    <scope>NUCLEOTIDE SEQUENCE</scope>
    <source>
        <strain evidence="11">WoOx3</strain>
    </source>
</reference>
<dbReference type="SMART" id="SM00382">
    <property type="entry name" value="AAA"/>
    <property type="match status" value="1"/>
</dbReference>
<dbReference type="GO" id="GO:0005886">
    <property type="term" value="C:plasma membrane"/>
    <property type="evidence" value="ECO:0007669"/>
    <property type="project" value="UniProtKB-SubCell"/>
</dbReference>
<evidence type="ECO:0000313" key="11">
    <source>
        <dbReference type="EMBL" id="WAW09360.1"/>
    </source>
</evidence>
<protein>
    <recommendedName>
        <fullName evidence="8">Quaternary amine transport ATP-binding protein</fullName>
        <ecNumber evidence="8">7.6.2.9</ecNumber>
    </recommendedName>
</protein>
<feature type="domain" description="CBS" evidence="10">
    <location>
        <begin position="338"/>
        <end position="390"/>
    </location>
</feature>
<keyword evidence="4 8" id="KW-0547">Nucleotide-binding</keyword>
<keyword evidence="7" id="KW-0129">CBS domain</keyword>
<keyword evidence="8" id="KW-0472">Membrane</keyword>
<dbReference type="Pfam" id="PF00005">
    <property type="entry name" value="ABC_tran"/>
    <property type="match status" value="1"/>
</dbReference>
<gene>
    <name evidence="11" type="ORF">NB640_08860</name>
</gene>
<dbReference type="GO" id="GO:0006865">
    <property type="term" value="P:amino acid transport"/>
    <property type="evidence" value="ECO:0007669"/>
    <property type="project" value="UniProtKB-UniRule"/>
</dbReference>
<dbReference type="InterPro" id="IPR017871">
    <property type="entry name" value="ABC_transporter-like_CS"/>
</dbReference>
<dbReference type="Pfam" id="PF00571">
    <property type="entry name" value="CBS"/>
    <property type="match status" value="2"/>
</dbReference>
<evidence type="ECO:0000256" key="8">
    <source>
        <dbReference type="RuleBase" id="RU369116"/>
    </source>
</evidence>
<dbReference type="SUPFAM" id="SSF54631">
    <property type="entry name" value="CBS-domain pair"/>
    <property type="match status" value="1"/>
</dbReference>
<evidence type="ECO:0000313" key="12">
    <source>
        <dbReference type="Proteomes" id="UP001156215"/>
    </source>
</evidence>
<keyword evidence="6" id="KW-0029">Amino-acid transport</keyword>
<organism evidence="11 12">
    <name type="scientific">Oxalobacter vibrioformis</name>
    <dbReference type="NCBI Taxonomy" id="933080"/>
    <lineage>
        <taxon>Bacteria</taxon>
        <taxon>Pseudomonadati</taxon>
        <taxon>Pseudomonadota</taxon>
        <taxon>Betaproteobacteria</taxon>
        <taxon>Burkholderiales</taxon>
        <taxon>Oxalobacteraceae</taxon>
        <taxon>Oxalobacter</taxon>
    </lineage>
</organism>
<keyword evidence="3" id="KW-1003">Cell membrane</keyword>
<dbReference type="PANTHER" id="PTHR43869">
    <property type="entry name" value="GLYCINE BETAINE/PROLINE BETAINE TRANSPORT SYSTEM ATP-BINDING PROTEIN PROV"/>
    <property type="match status" value="1"/>
</dbReference>
<dbReference type="GO" id="GO:0006970">
    <property type="term" value="P:response to osmotic stress"/>
    <property type="evidence" value="ECO:0007669"/>
    <property type="project" value="UniProtKB-ARBA"/>
</dbReference>
<evidence type="ECO:0000256" key="7">
    <source>
        <dbReference type="PROSITE-ProRule" id="PRU00703"/>
    </source>
</evidence>
<keyword evidence="2 8" id="KW-0813">Transport</keyword>
<dbReference type="SUPFAM" id="SSF52540">
    <property type="entry name" value="P-loop containing nucleoside triphosphate hydrolases"/>
    <property type="match status" value="1"/>
</dbReference>
<evidence type="ECO:0000256" key="2">
    <source>
        <dbReference type="ARBA" id="ARBA00022448"/>
    </source>
</evidence>
<dbReference type="GO" id="GO:0016887">
    <property type="term" value="F:ATP hydrolysis activity"/>
    <property type="evidence" value="ECO:0007669"/>
    <property type="project" value="UniProtKB-UniRule"/>
</dbReference>
<keyword evidence="12" id="KW-1185">Reference proteome</keyword>
<comment type="similarity">
    <text evidence="1 8">Belongs to the ABC transporter superfamily.</text>
</comment>
<evidence type="ECO:0000256" key="3">
    <source>
        <dbReference type="ARBA" id="ARBA00022475"/>
    </source>
</evidence>
<accession>A0A9E9P2L8</accession>
<feature type="domain" description="ABC transporter" evidence="9">
    <location>
        <begin position="4"/>
        <end position="264"/>
    </location>
</feature>
<dbReference type="PANTHER" id="PTHR43869:SF1">
    <property type="entry name" value="GLYCINE BETAINE_PROLINE BETAINE TRANSPORT SYSTEM ATP-BINDING PROTEIN PROV"/>
    <property type="match status" value="1"/>
</dbReference>
<dbReference type="EC" id="7.6.2.9" evidence="8"/>
<dbReference type="InterPro" id="IPR000644">
    <property type="entry name" value="CBS_dom"/>
</dbReference>
<evidence type="ECO:0000259" key="10">
    <source>
        <dbReference type="PROSITE" id="PS51371"/>
    </source>
</evidence>
<dbReference type="AlphaFoldDB" id="A0A9E9P2L8"/>
<dbReference type="CDD" id="cd03294">
    <property type="entry name" value="ABC_Pro_Gly_Betaine"/>
    <property type="match status" value="1"/>
</dbReference>
<comment type="catalytic activity">
    <reaction evidence="8">
        <text>a quaternary ammonium(out) + ATP + H2O = a quaternary ammonium(in) + ADP + phosphate + H(+)</text>
        <dbReference type="Rhea" id="RHEA:11036"/>
        <dbReference type="ChEBI" id="CHEBI:15377"/>
        <dbReference type="ChEBI" id="CHEBI:15378"/>
        <dbReference type="ChEBI" id="CHEBI:30616"/>
        <dbReference type="ChEBI" id="CHEBI:35267"/>
        <dbReference type="ChEBI" id="CHEBI:43474"/>
        <dbReference type="ChEBI" id="CHEBI:456216"/>
    </reaction>
</comment>
<dbReference type="GO" id="GO:0015418">
    <property type="term" value="F:ABC-type quaternary ammonium compound transporting activity"/>
    <property type="evidence" value="ECO:0007669"/>
    <property type="project" value="UniProtKB-EC"/>
</dbReference>
<dbReference type="PROSITE" id="PS51371">
    <property type="entry name" value="CBS"/>
    <property type="match status" value="2"/>
</dbReference>
<evidence type="ECO:0000259" key="9">
    <source>
        <dbReference type="PROSITE" id="PS50893"/>
    </source>
</evidence>
<dbReference type="InterPro" id="IPR051921">
    <property type="entry name" value="ABC_osmolyte_uptake_ATP-bind"/>
</dbReference>
<dbReference type="InterPro" id="IPR027417">
    <property type="entry name" value="P-loop_NTPase"/>
</dbReference>
<dbReference type="RefSeq" id="WP_269308358.1">
    <property type="nucleotide sequence ID" value="NZ_CP098242.1"/>
</dbReference>
<comment type="subunit">
    <text evidence="8">The complex is probably composed of two ATP-binding proteins, two transmembrane proteins and a solute-binding protein.</text>
</comment>
<evidence type="ECO:0000256" key="1">
    <source>
        <dbReference type="ARBA" id="ARBA00005417"/>
    </source>
</evidence>
<evidence type="ECO:0000256" key="5">
    <source>
        <dbReference type="ARBA" id="ARBA00022840"/>
    </source>
</evidence>
<dbReference type="InterPro" id="IPR003439">
    <property type="entry name" value="ABC_transporter-like_ATP-bd"/>
</dbReference>
<dbReference type="GO" id="GO:0005524">
    <property type="term" value="F:ATP binding"/>
    <property type="evidence" value="ECO:0007669"/>
    <property type="project" value="UniProtKB-UniRule"/>
</dbReference>
<keyword evidence="8" id="KW-0997">Cell inner membrane</keyword>
<dbReference type="Proteomes" id="UP001156215">
    <property type="component" value="Chromosome"/>
</dbReference>